<keyword evidence="5" id="KW-0547">Nucleotide-binding</keyword>
<dbReference type="PROSITE" id="PS50109">
    <property type="entry name" value="HIS_KIN"/>
    <property type="match status" value="1"/>
</dbReference>
<dbReference type="InterPro" id="IPR029016">
    <property type="entry name" value="GAF-like_dom_sf"/>
</dbReference>
<dbReference type="CDD" id="cd00082">
    <property type="entry name" value="HisKA"/>
    <property type="match status" value="1"/>
</dbReference>
<protein>
    <recommendedName>
        <fullName evidence="2">histidine kinase</fullName>
        <ecNumber evidence="2">2.7.13.3</ecNumber>
    </recommendedName>
</protein>
<dbReference type="InterPro" id="IPR001789">
    <property type="entry name" value="Sig_transdc_resp-reg_receiver"/>
</dbReference>
<dbReference type="SMART" id="SM00387">
    <property type="entry name" value="HATPase_c"/>
    <property type="match status" value="1"/>
</dbReference>
<dbReference type="PRINTS" id="PR00344">
    <property type="entry name" value="BCTRLSENSOR"/>
</dbReference>
<dbReference type="SMART" id="SM00086">
    <property type="entry name" value="PAC"/>
    <property type="match status" value="2"/>
</dbReference>
<dbReference type="PROSITE" id="PS50113">
    <property type="entry name" value="PAC"/>
    <property type="match status" value="1"/>
</dbReference>
<dbReference type="EMBL" id="JALZWP010000001">
    <property type="protein sequence ID" value="MCL1627127.1"/>
    <property type="molecule type" value="Genomic_DNA"/>
</dbReference>
<evidence type="ECO:0000256" key="8">
    <source>
        <dbReference type="ARBA" id="ARBA00023012"/>
    </source>
</evidence>
<dbReference type="SUPFAM" id="SSF55781">
    <property type="entry name" value="GAF domain-like"/>
    <property type="match status" value="1"/>
</dbReference>
<keyword evidence="15" id="KW-1185">Reference proteome</keyword>
<evidence type="ECO:0000256" key="5">
    <source>
        <dbReference type="ARBA" id="ARBA00022741"/>
    </source>
</evidence>
<dbReference type="InterPro" id="IPR011006">
    <property type="entry name" value="CheY-like_superfamily"/>
</dbReference>
<dbReference type="CDD" id="cd00075">
    <property type="entry name" value="HATPase"/>
    <property type="match status" value="1"/>
</dbReference>
<evidence type="ECO:0000256" key="9">
    <source>
        <dbReference type="PROSITE-ProRule" id="PRU00169"/>
    </source>
</evidence>
<sequence>MSEEASSGFSLAKGTHQSGEIVLYAVPDNEDRSPAAFERLYNWQSEILQLNTELLSTHGPALDGVIDKALAKAGALTSSDRTYVFCIRPPDKLDNTHEWSASGIEPMIGMLQDLPIEIMDEWVPAFQNGDFVYIPSVADMPRESELRETLAAQEIQSLLAMPMFRDKTLVGFVGYDAVRSKRSYTLAEIKLLESLANTISIALGYREAETLSRKVMAEVEQQRDRMAAVLSALPDLMLETDAAGRFVGYHVGFGARPIIPSETFLGRLIEDVLPPDVAATSRAMMDDLCQGRAKPPRIVAMTLDGETHWYMVSAGLKAVSTDEAGFVFLIRDVTEQHRGMIELRRLGQIARLTSNPVVVTDSERRITWVNPAFENLTGWTLDQLRGLNSAEALRDYSDGNDGAFALVDTEMKNNEPVRAEIPYLTRSGESYWASTDIQPLFDTDGELEGFLAVQTDITRIMQQHKDALELQLAAIDSANDSISILNPDGRYSYMNPAHHRMFGIPEDVDKSTLDWRDLLPPADREYINSVGFVDLTTYRSWQGELKGQRTDGSTFDMEATLSLTPRNELVCVMRDITRRKQIEAERNLLRDDLQLAERREAMAQVASAIAHDLNNLVAVVAGTVTLMEGSKQLDPSARSDLRRINRATAAMEDLVARLGQLERKSSTREALDMGEAMIDVVSLIETKVGNSCRLHTKLSSGNRKVMANRTEVMQALFNLTLNACEARNEAPTEVVLSLLGEQGQIPTRDPDVGYFSENESYVVFQVADNGTGVPDDIRSRLFERYMTTKGQKGTGLGLPIVATIVADNNAALWFDTAEGQGTAVTIAWPTQNTAARSAPMPSMLPPEGRLAGCNVLVVDDNIDFTEILSGIIEAEGGVAIATADPREAVELVREEPSLWSVIVTDYDMPEVNGFQLAKSVQTIDPALPCILITAQPGLYPQERALFHSIHGKPLDQGAFLANIEASYTTRRQAVPAQPSDERK</sequence>
<dbReference type="SUPFAM" id="SSF55785">
    <property type="entry name" value="PYP-like sensor domain (PAS domain)"/>
    <property type="match status" value="3"/>
</dbReference>
<dbReference type="InterPro" id="IPR003018">
    <property type="entry name" value="GAF"/>
</dbReference>
<feature type="domain" description="Histidine kinase" evidence="10">
    <location>
        <begin position="608"/>
        <end position="832"/>
    </location>
</feature>
<keyword evidence="3 9" id="KW-0597">Phosphoprotein</keyword>
<evidence type="ECO:0000259" key="13">
    <source>
        <dbReference type="PROSITE" id="PS50113"/>
    </source>
</evidence>
<dbReference type="SMART" id="SM00091">
    <property type="entry name" value="PAS"/>
    <property type="match status" value="3"/>
</dbReference>
<dbReference type="InterPro" id="IPR035965">
    <property type="entry name" value="PAS-like_dom_sf"/>
</dbReference>
<dbReference type="InterPro" id="IPR013767">
    <property type="entry name" value="PAS_fold"/>
</dbReference>
<dbReference type="PANTHER" id="PTHR43065:SF46">
    <property type="entry name" value="C4-DICARBOXYLATE TRANSPORT SENSOR PROTEIN DCTB"/>
    <property type="match status" value="1"/>
</dbReference>
<dbReference type="SMART" id="SM00388">
    <property type="entry name" value="HisKA"/>
    <property type="match status" value="1"/>
</dbReference>
<dbReference type="Pfam" id="PF01590">
    <property type="entry name" value="GAF"/>
    <property type="match status" value="1"/>
</dbReference>
<feature type="domain" description="PAS" evidence="12">
    <location>
        <begin position="342"/>
        <end position="386"/>
    </location>
</feature>
<dbReference type="Gene3D" id="3.30.450.40">
    <property type="match status" value="1"/>
</dbReference>
<dbReference type="InterPro" id="IPR003661">
    <property type="entry name" value="HisK_dim/P_dom"/>
</dbReference>
<dbReference type="InterPro" id="IPR005467">
    <property type="entry name" value="His_kinase_dom"/>
</dbReference>
<evidence type="ECO:0000256" key="6">
    <source>
        <dbReference type="ARBA" id="ARBA00022777"/>
    </source>
</evidence>
<feature type="domain" description="Response regulatory" evidence="11">
    <location>
        <begin position="854"/>
        <end position="967"/>
    </location>
</feature>
<proteinExistence type="predicted"/>
<dbReference type="InterPro" id="IPR036097">
    <property type="entry name" value="HisK_dim/P_sf"/>
</dbReference>
<evidence type="ECO:0000313" key="14">
    <source>
        <dbReference type="EMBL" id="MCL1627127.1"/>
    </source>
</evidence>
<evidence type="ECO:0000256" key="3">
    <source>
        <dbReference type="ARBA" id="ARBA00022553"/>
    </source>
</evidence>
<dbReference type="PROSITE" id="PS50110">
    <property type="entry name" value="RESPONSE_REGULATORY"/>
    <property type="match status" value="1"/>
</dbReference>
<dbReference type="Gene3D" id="1.10.287.130">
    <property type="match status" value="1"/>
</dbReference>
<comment type="caution">
    <text evidence="14">The sequence shown here is derived from an EMBL/GenBank/DDBJ whole genome shotgun (WGS) entry which is preliminary data.</text>
</comment>
<dbReference type="InterPro" id="IPR001610">
    <property type="entry name" value="PAC"/>
</dbReference>
<dbReference type="Pfam" id="PF13426">
    <property type="entry name" value="PAS_9"/>
    <property type="match status" value="1"/>
</dbReference>
<accession>A0ABT0LX03</accession>
<keyword evidence="6" id="KW-0418">Kinase</keyword>
<dbReference type="SMART" id="SM00448">
    <property type="entry name" value="REC"/>
    <property type="match status" value="1"/>
</dbReference>
<dbReference type="InterPro" id="IPR003594">
    <property type="entry name" value="HATPase_dom"/>
</dbReference>
<organism evidence="14 15">
    <name type="scientific">Roseinatronobacter domitianus</name>
    <dbReference type="NCBI Taxonomy" id="2940293"/>
    <lineage>
        <taxon>Bacteria</taxon>
        <taxon>Pseudomonadati</taxon>
        <taxon>Pseudomonadota</taxon>
        <taxon>Alphaproteobacteria</taxon>
        <taxon>Rhodobacterales</taxon>
        <taxon>Paracoccaceae</taxon>
        <taxon>Roseinatronobacter</taxon>
    </lineage>
</organism>
<dbReference type="NCBIfam" id="TIGR00229">
    <property type="entry name" value="sensory_box"/>
    <property type="match status" value="2"/>
</dbReference>
<gene>
    <name evidence="14" type="ORF">M3N55_00130</name>
</gene>
<evidence type="ECO:0000313" key="15">
    <source>
        <dbReference type="Proteomes" id="UP001202550"/>
    </source>
</evidence>
<dbReference type="InterPro" id="IPR000700">
    <property type="entry name" value="PAS-assoc_C"/>
</dbReference>
<dbReference type="RefSeq" id="WP_249055220.1">
    <property type="nucleotide sequence ID" value="NZ_JALZWP010000001.1"/>
</dbReference>
<dbReference type="Gene3D" id="3.30.565.10">
    <property type="entry name" value="Histidine kinase-like ATPase, C-terminal domain"/>
    <property type="match status" value="1"/>
</dbReference>
<reference evidence="14 15" key="1">
    <citation type="submission" date="2022-05" db="EMBL/GenBank/DDBJ databases">
        <title>Seasonal and diel survey of microbial diversity of the Tyrrhenian coast.</title>
        <authorList>
            <person name="Gattoni G."/>
            <person name="Corral P."/>
        </authorList>
    </citation>
    <scope>NUCLEOTIDE SEQUENCE [LARGE SCALE GENOMIC DNA]</scope>
    <source>
        <strain evidence="14 15">V10</strain>
    </source>
</reference>
<dbReference type="Pfam" id="PF00072">
    <property type="entry name" value="Response_reg"/>
    <property type="match status" value="1"/>
</dbReference>
<evidence type="ECO:0000259" key="11">
    <source>
        <dbReference type="PROSITE" id="PS50110"/>
    </source>
</evidence>
<evidence type="ECO:0000256" key="2">
    <source>
        <dbReference type="ARBA" id="ARBA00012438"/>
    </source>
</evidence>
<evidence type="ECO:0000256" key="4">
    <source>
        <dbReference type="ARBA" id="ARBA00022679"/>
    </source>
</evidence>
<dbReference type="EC" id="2.7.13.3" evidence="2"/>
<evidence type="ECO:0000259" key="12">
    <source>
        <dbReference type="PROSITE" id="PS50112"/>
    </source>
</evidence>
<evidence type="ECO:0000259" key="10">
    <source>
        <dbReference type="PROSITE" id="PS50109"/>
    </source>
</evidence>
<dbReference type="Gene3D" id="3.30.450.20">
    <property type="entry name" value="PAS domain"/>
    <property type="match status" value="3"/>
</dbReference>
<keyword evidence="4" id="KW-0808">Transferase</keyword>
<dbReference type="Proteomes" id="UP001202550">
    <property type="component" value="Unassembled WGS sequence"/>
</dbReference>
<dbReference type="Gene3D" id="3.40.50.2300">
    <property type="match status" value="1"/>
</dbReference>
<dbReference type="Pfam" id="PF08448">
    <property type="entry name" value="PAS_4"/>
    <property type="match status" value="1"/>
</dbReference>
<feature type="domain" description="PAC" evidence="13">
    <location>
        <begin position="417"/>
        <end position="469"/>
    </location>
</feature>
<feature type="modified residue" description="4-aspartylphosphate" evidence="9">
    <location>
        <position position="905"/>
    </location>
</feature>
<dbReference type="SUPFAM" id="SSF52172">
    <property type="entry name" value="CheY-like"/>
    <property type="match status" value="1"/>
</dbReference>
<dbReference type="PROSITE" id="PS50112">
    <property type="entry name" value="PAS"/>
    <property type="match status" value="1"/>
</dbReference>
<evidence type="ECO:0000256" key="7">
    <source>
        <dbReference type="ARBA" id="ARBA00022840"/>
    </source>
</evidence>
<dbReference type="InterPro" id="IPR000014">
    <property type="entry name" value="PAS"/>
</dbReference>
<dbReference type="Pfam" id="PF02518">
    <property type="entry name" value="HATPase_c"/>
    <property type="match status" value="1"/>
</dbReference>
<evidence type="ECO:0000256" key="1">
    <source>
        <dbReference type="ARBA" id="ARBA00000085"/>
    </source>
</evidence>
<dbReference type="Pfam" id="PF00989">
    <property type="entry name" value="PAS"/>
    <property type="match status" value="1"/>
</dbReference>
<dbReference type="InterPro" id="IPR036890">
    <property type="entry name" value="HATPase_C_sf"/>
</dbReference>
<comment type="catalytic activity">
    <reaction evidence="1">
        <text>ATP + protein L-histidine = ADP + protein N-phospho-L-histidine.</text>
        <dbReference type="EC" id="2.7.13.3"/>
    </reaction>
</comment>
<dbReference type="CDD" id="cd00130">
    <property type="entry name" value="PAS"/>
    <property type="match status" value="2"/>
</dbReference>
<dbReference type="SUPFAM" id="SSF55874">
    <property type="entry name" value="ATPase domain of HSP90 chaperone/DNA topoisomerase II/histidine kinase"/>
    <property type="match status" value="1"/>
</dbReference>
<dbReference type="PANTHER" id="PTHR43065">
    <property type="entry name" value="SENSOR HISTIDINE KINASE"/>
    <property type="match status" value="1"/>
</dbReference>
<dbReference type="SUPFAM" id="SSF47384">
    <property type="entry name" value="Homodimeric domain of signal transducing histidine kinase"/>
    <property type="match status" value="1"/>
</dbReference>
<keyword evidence="7" id="KW-0067">ATP-binding</keyword>
<dbReference type="InterPro" id="IPR013656">
    <property type="entry name" value="PAS_4"/>
</dbReference>
<keyword evidence="8" id="KW-0902">Two-component regulatory system</keyword>
<dbReference type="InterPro" id="IPR004358">
    <property type="entry name" value="Sig_transdc_His_kin-like_C"/>
</dbReference>
<name>A0ABT0LX03_9RHOB</name>